<protein>
    <submittedName>
        <fullName evidence="6">Transcriptional regulatory protein RcsB</fullName>
    </submittedName>
</protein>
<dbReference type="InterPro" id="IPR016032">
    <property type="entry name" value="Sig_transdc_resp-reg_C-effctor"/>
</dbReference>
<dbReference type="Pfam" id="PF00196">
    <property type="entry name" value="GerE"/>
    <property type="match status" value="1"/>
</dbReference>
<evidence type="ECO:0000313" key="6">
    <source>
        <dbReference type="EMBL" id="CAB3740782.1"/>
    </source>
</evidence>
<dbReference type="Proteomes" id="UP000494205">
    <property type="component" value="Unassembled WGS sequence"/>
</dbReference>
<feature type="domain" description="Response regulatory" evidence="5">
    <location>
        <begin position="4"/>
        <end position="125"/>
    </location>
</feature>
<organism evidence="6 7">
    <name type="scientific">Paraburkholderia rhynchosiae</name>
    <dbReference type="NCBI Taxonomy" id="487049"/>
    <lineage>
        <taxon>Bacteria</taxon>
        <taxon>Pseudomonadati</taxon>
        <taxon>Pseudomonadota</taxon>
        <taxon>Betaproteobacteria</taxon>
        <taxon>Burkholderiales</taxon>
        <taxon>Burkholderiaceae</taxon>
        <taxon>Paraburkholderia</taxon>
    </lineage>
</organism>
<dbReference type="Gene3D" id="3.40.50.2300">
    <property type="match status" value="1"/>
</dbReference>
<dbReference type="PROSITE" id="PS50110">
    <property type="entry name" value="RESPONSE_REGULATORY"/>
    <property type="match status" value="1"/>
</dbReference>
<dbReference type="EMBL" id="CADIJZ010000044">
    <property type="protein sequence ID" value="CAB3740782.1"/>
    <property type="molecule type" value="Genomic_DNA"/>
</dbReference>
<dbReference type="RefSeq" id="WP_175130766.1">
    <property type="nucleotide sequence ID" value="NZ_CADIJZ010000044.1"/>
</dbReference>
<sequence length="221" mass="23923">MNIRIILADDHPFVLLGVRATLETQAGVTIVGQAVSPASLIELLRRTPCDVLVTDLSMPDPGGGVEDELSLIRQIRDEWPRLRVVVMSTSTNPAILRVLASDGAVSLLSKTEPMHELWRAIDGGEHGAAYIGRSIARLLARPNEAGCEQPLALPLSGMQAMIVRMFVEGRSIGEIAAALGCHRRTVIRQKREAMVKLGVTNDPGLFSCVRAIGILKFESDI</sequence>
<keyword evidence="2" id="KW-0238">DNA-binding</keyword>
<feature type="domain" description="HTH luxR-type" evidence="4">
    <location>
        <begin position="148"/>
        <end position="213"/>
    </location>
</feature>
<proteinExistence type="predicted"/>
<dbReference type="InterPro" id="IPR000792">
    <property type="entry name" value="Tscrpt_reg_LuxR_C"/>
</dbReference>
<keyword evidence="1 3" id="KW-0597">Phosphoprotein</keyword>
<evidence type="ECO:0000256" key="2">
    <source>
        <dbReference type="ARBA" id="ARBA00023125"/>
    </source>
</evidence>
<dbReference type="GO" id="GO:0006355">
    <property type="term" value="P:regulation of DNA-templated transcription"/>
    <property type="evidence" value="ECO:0007669"/>
    <property type="project" value="InterPro"/>
</dbReference>
<name>A0A6J5CN45_9BURK</name>
<evidence type="ECO:0000313" key="7">
    <source>
        <dbReference type="Proteomes" id="UP000494205"/>
    </source>
</evidence>
<dbReference type="PANTHER" id="PTHR43214">
    <property type="entry name" value="TWO-COMPONENT RESPONSE REGULATOR"/>
    <property type="match status" value="1"/>
</dbReference>
<dbReference type="Pfam" id="PF00072">
    <property type="entry name" value="Response_reg"/>
    <property type="match status" value="1"/>
</dbReference>
<dbReference type="SUPFAM" id="SSF52172">
    <property type="entry name" value="CheY-like"/>
    <property type="match status" value="1"/>
</dbReference>
<dbReference type="SUPFAM" id="SSF46894">
    <property type="entry name" value="C-terminal effector domain of the bipartite response regulators"/>
    <property type="match status" value="1"/>
</dbReference>
<dbReference type="CDD" id="cd17535">
    <property type="entry name" value="REC_NarL-like"/>
    <property type="match status" value="1"/>
</dbReference>
<dbReference type="InterPro" id="IPR001789">
    <property type="entry name" value="Sig_transdc_resp-reg_receiver"/>
</dbReference>
<dbReference type="InterPro" id="IPR036388">
    <property type="entry name" value="WH-like_DNA-bd_sf"/>
</dbReference>
<dbReference type="GO" id="GO:0000160">
    <property type="term" value="P:phosphorelay signal transduction system"/>
    <property type="evidence" value="ECO:0007669"/>
    <property type="project" value="InterPro"/>
</dbReference>
<evidence type="ECO:0000256" key="1">
    <source>
        <dbReference type="ARBA" id="ARBA00022553"/>
    </source>
</evidence>
<dbReference type="InterPro" id="IPR058245">
    <property type="entry name" value="NreC/VraR/RcsB-like_REC"/>
</dbReference>
<dbReference type="InterPro" id="IPR011006">
    <property type="entry name" value="CheY-like_superfamily"/>
</dbReference>
<evidence type="ECO:0000259" key="4">
    <source>
        <dbReference type="PROSITE" id="PS50043"/>
    </source>
</evidence>
<dbReference type="InterPro" id="IPR039420">
    <property type="entry name" value="WalR-like"/>
</dbReference>
<dbReference type="GO" id="GO:0003677">
    <property type="term" value="F:DNA binding"/>
    <property type="evidence" value="ECO:0007669"/>
    <property type="project" value="UniProtKB-KW"/>
</dbReference>
<dbReference type="SMART" id="SM00421">
    <property type="entry name" value="HTH_LUXR"/>
    <property type="match status" value="1"/>
</dbReference>
<dbReference type="AlphaFoldDB" id="A0A6J5CN45"/>
<accession>A0A6J5CN45</accession>
<evidence type="ECO:0000256" key="3">
    <source>
        <dbReference type="PROSITE-ProRule" id="PRU00169"/>
    </source>
</evidence>
<gene>
    <name evidence="6" type="primary">rcsB_4</name>
    <name evidence="6" type="ORF">LMG27174_06678</name>
</gene>
<reference evidence="6 7" key="1">
    <citation type="submission" date="2020-04" db="EMBL/GenBank/DDBJ databases">
        <authorList>
            <person name="De Canck E."/>
        </authorList>
    </citation>
    <scope>NUCLEOTIDE SEQUENCE [LARGE SCALE GENOMIC DNA]</scope>
    <source>
        <strain evidence="6 7">LMG 27174</strain>
    </source>
</reference>
<evidence type="ECO:0000259" key="5">
    <source>
        <dbReference type="PROSITE" id="PS50110"/>
    </source>
</evidence>
<dbReference type="PROSITE" id="PS50043">
    <property type="entry name" value="HTH_LUXR_2"/>
    <property type="match status" value="1"/>
</dbReference>
<dbReference type="SMART" id="SM00448">
    <property type="entry name" value="REC"/>
    <property type="match status" value="1"/>
</dbReference>
<dbReference type="PANTHER" id="PTHR43214:SF17">
    <property type="entry name" value="TRANSCRIPTIONAL REGULATORY PROTEIN RCSB"/>
    <property type="match status" value="1"/>
</dbReference>
<dbReference type="Gene3D" id="1.10.10.10">
    <property type="entry name" value="Winged helix-like DNA-binding domain superfamily/Winged helix DNA-binding domain"/>
    <property type="match status" value="1"/>
</dbReference>
<feature type="modified residue" description="4-aspartylphosphate" evidence="3">
    <location>
        <position position="55"/>
    </location>
</feature>